<dbReference type="Pfam" id="PF00395">
    <property type="entry name" value="SLH"/>
    <property type="match status" value="2"/>
</dbReference>
<name>A0A1A5YAE1_9BACL</name>
<evidence type="ECO:0000256" key="1">
    <source>
        <dbReference type="SAM" id="MobiDB-lite"/>
    </source>
</evidence>
<evidence type="ECO:0000259" key="3">
    <source>
        <dbReference type="PROSITE" id="PS51272"/>
    </source>
</evidence>
<dbReference type="STRING" id="1844972.A7K91_01655"/>
<dbReference type="AlphaFoldDB" id="A0A1A5YAE1"/>
<dbReference type="EMBL" id="LYPA01000080">
    <property type="protein sequence ID" value="OBR62350.1"/>
    <property type="molecule type" value="Genomic_DNA"/>
</dbReference>
<evidence type="ECO:0000313" key="4">
    <source>
        <dbReference type="EMBL" id="OBR62350.1"/>
    </source>
</evidence>
<evidence type="ECO:0000313" key="5">
    <source>
        <dbReference type="Proteomes" id="UP000092024"/>
    </source>
</evidence>
<evidence type="ECO:0000256" key="2">
    <source>
        <dbReference type="SAM" id="SignalP"/>
    </source>
</evidence>
<feature type="compositionally biased region" description="Low complexity" evidence="1">
    <location>
        <begin position="213"/>
        <end position="242"/>
    </location>
</feature>
<comment type="caution">
    <text evidence="4">The sequence shown here is derived from an EMBL/GenBank/DDBJ whole genome shotgun (WGS) entry which is preliminary data.</text>
</comment>
<feature type="region of interest" description="Disordered" evidence="1">
    <location>
        <begin position="439"/>
        <end position="462"/>
    </location>
</feature>
<feature type="compositionally biased region" description="Low complexity" evidence="1">
    <location>
        <begin position="439"/>
        <end position="448"/>
    </location>
</feature>
<proteinExistence type="predicted"/>
<feature type="domain" description="SLH" evidence="3">
    <location>
        <begin position="26"/>
        <end position="90"/>
    </location>
</feature>
<feature type="signal peptide" evidence="2">
    <location>
        <begin position="1"/>
        <end position="24"/>
    </location>
</feature>
<dbReference type="Proteomes" id="UP000092024">
    <property type="component" value="Unassembled WGS sequence"/>
</dbReference>
<keyword evidence="5" id="KW-1185">Reference proteome</keyword>
<keyword evidence="2" id="KW-0732">Signal</keyword>
<sequence>MKKWLLTILAAALIASGSIIPVLAKSSADFADLKDLDAATKAKFDAMINAGIFDGVSDTTFGLKDEMNRAQFAKVAALIFGLQVDANVKTSSFSDVKADDTANGYALPFIEAVKKAGITNGVGDGKFNPAGTVTKEQLATFFVRGLGVEDKVSSTPGLNDSTVSDWAKGYVALALELKLLQGNADGQFGGKTNATRDLLVMGAYEAKAVYETQASASPTPSATPTVSPSPTATPTATSTSTPVPTPAPTSAPVSTQTPTSTPVSTPTSTPVWTPTGTAVTTPTPTATETSSPMPSSTATDSPEPTTSPTSTSPSELEAETARVLNFMPESGYLTIAFHSDLNSEYASSNVVITEFIRSIQVISTDSTTTEISLTNQTGYYWDSASSEPVVGIHGLHSEQPFENGQTIRVIFKEMSNQAGGQLISDGSWIDFQVVINSTPPTDYPGTPGTYPPIPGTPPYEIP</sequence>
<accession>A0A1A5YAE1</accession>
<feature type="region of interest" description="Disordered" evidence="1">
    <location>
        <begin position="213"/>
        <end position="318"/>
    </location>
</feature>
<organism evidence="4 5">
    <name type="scientific">Paenibacillus oryzae</name>
    <dbReference type="NCBI Taxonomy" id="1844972"/>
    <lineage>
        <taxon>Bacteria</taxon>
        <taxon>Bacillati</taxon>
        <taxon>Bacillota</taxon>
        <taxon>Bacilli</taxon>
        <taxon>Bacillales</taxon>
        <taxon>Paenibacillaceae</taxon>
        <taxon>Paenibacillus</taxon>
    </lineage>
</organism>
<feature type="compositionally biased region" description="Low complexity" evidence="1">
    <location>
        <begin position="250"/>
        <end position="315"/>
    </location>
</feature>
<dbReference type="RefSeq" id="WP_068687210.1">
    <property type="nucleotide sequence ID" value="NZ_LYPA01000080.1"/>
</dbReference>
<gene>
    <name evidence="4" type="ORF">A7K91_01655</name>
</gene>
<protein>
    <recommendedName>
        <fullName evidence="3">SLH domain-containing protein</fullName>
    </recommendedName>
</protein>
<dbReference type="PROSITE" id="PS51272">
    <property type="entry name" value="SLH"/>
    <property type="match status" value="2"/>
</dbReference>
<feature type="compositionally biased region" description="Pro residues" evidence="1">
    <location>
        <begin position="449"/>
        <end position="462"/>
    </location>
</feature>
<dbReference type="InterPro" id="IPR001119">
    <property type="entry name" value="SLH_dom"/>
</dbReference>
<reference evidence="4 5" key="1">
    <citation type="submission" date="2016-05" db="EMBL/GenBank/DDBJ databases">
        <title>Paenibacillus oryzae. sp. nov., isolated from the rice root.</title>
        <authorList>
            <person name="Zhang J."/>
            <person name="Zhang X."/>
        </authorList>
    </citation>
    <scope>NUCLEOTIDE SEQUENCE [LARGE SCALE GENOMIC DNA]</scope>
    <source>
        <strain evidence="4 5">1DrF-4</strain>
    </source>
</reference>
<feature type="domain" description="SLH" evidence="3">
    <location>
        <begin position="93"/>
        <end position="156"/>
    </location>
</feature>
<feature type="chain" id="PRO_5008340210" description="SLH domain-containing protein" evidence="2">
    <location>
        <begin position="25"/>
        <end position="462"/>
    </location>
</feature>